<dbReference type="GO" id="GO:0009052">
    <property type="term" value="P:pentose-phosphate shunt, non-oxidative branch"/>
    <property type="evidence" value="ECO:0007669"/>
    <property type="project" value="TreeGrafter"/>
</dbReference>
<evidence type="ECO:0000313" key="2">
    <source>
        <dbReference type="EMBL" id="PPE05740.1"/>
    </source>
</evidence>
<dbReference type="NCBIfam" id="TIGR00689">
    <property type="entry name" value="rpiB_lacA_lacB"/>
    <property type="match status" value="1"/>
</dbReference>
<proteinExistence type="inferred from homology"/>
<dbReference type="InterPro" id="IPR003500">
    <property type="entry name" value="RpiB_LacA_LacB"/>
</dbReference>
<protein>
    <submittedName>
        <fullName evidence="2">Galactose-6-phosphate isomerase</fullName>
    </submittedName>
</protein>
<dbReference type="InterPro" id="IPR036569">
    <property type="entry name" value="RpiB_LacA_LacB_sf"/>
</dbReference>
<dbReference type="Gene3D" id="3.40.1400.10">
    <property type="entry name" value="Sugar-phosphate isomerase, RpiB/LacA/LacB"/>
    <property type="match status" value="1"/>
</dbReference>
<dbReference type="Pfam" id="PF02502">
    <property type="entry name" value="LacAB_rpiB"/>
    <property type="match status" value="1"/>
</dbReference>
<dbReference type="EMBL" id="PHNE01000001">
    <property type="protein sequence ID" value="PPE05740.1"/>
    <property type="molecule type" value="Genomic_DNA"/>
</dbReference>
<keyword evidence="2" id="KW-0413">Isomerase</keyword>
<evidence type="ECO:0000313" key="3">
    <source>
        <dbReference type="Proteomes" id="UP000237865"/>
    </source>
</evidence>
<comment type="similarity">
    <text evidence="1">Belongs to the LacAB/RpiB family.</text>
</comment>
<comment type="caution">
    <text evidence="2">The sequence shown here is derived from an EMBL/GenBank/DDBJ whole genome shotgun (WGS) entry which is preliminary data.</text>
</comment>
<dbReference type="PANTHER" id="PTHR30345:SF0">
    <property type="entry name" value="DNA DAMAGE-REPAIR_TOLERATION PROTEIN DRT102"/>
    <property type="match status" value="1"/>
</dbReference>
<reference evidence="2 3" key="1">
    <citation type="submission" date="2017-11" db="EMBL/GenBank/DDBJ databases">
        <title>Genome sequence of Entomoplasma lucivorax PIPN-2 (ATCC 49196).</title>
        <authorList>
            <person name="Lo W.-S."/>
            <person name="Gasparich G.E."/>
            <person name="Kuo C.-H."/>
        </authorList>
    </citation>
    <scope>NUCLEOTIDE SEQUENCE [LARGE SCALE GENOMIC DNA]</scope>
    <source>
        <strain evidence="2 3">PIPN-2</strain>
    </source>
</reference>
<dbReference type="GO" id="GO:0004751">
    <property type="term" value="F:ribose-5-phosphate isomerase activity"/>
    <property type="evidence" value="ECO:0007669"/>
    <property type="project" value="TreeGrafter"/>
</dbReference>
<dbReference type="STRING" id="1399797.GCA_000518285_00648"/>
<sequence length="170" mass="18765">MMKIAIGCDHIVTDVKDKVKKLLEADGHQVIDCGTFDFQRTHYPIYGRKVAMMVAEKQVDFGIGICGTGVGISNSVQKTFGARTVLARDAITAINARQNYDANVVCFGGVVTGSGLIHEIISKFIHTKYESSPAKDALIKQIDSLIKVKKFAPELFDSELKKWDEGLYHD</sequence>
<dbReference type="SUPFAM" id="SSF89623">
    <property type="entry name" value="Ribose/Galactose isomerase RpiB/AlsB"/>
    <property type="match status" value="1"/>
</dbReference>
<keyword evidence="3" id="KW-1185">Reference proteome</keyword>
<dbReference type="RefSeq" id="WP_211227788.1">
    <property type="nucleotide sequence ID" value="NZ_PHNE01000001.1"/>
</dbReference>
<accession>A0A2S5REK6</accession>
<dbReference type="GO" id="GO:0019316">
    <property type="term" value="P:D-allose catabolic process"/>
    <property type="evidence" value="ECO:0007669"/>
    <property type="project" value="TreeGrafter"/>
</dbReference>
<evidence type="ECO:0000256" key="1">
    <source>
        <dbReference type="ARBA" id="ARBA00008754"/>
    </source>
</evidence>
<dbReference type="PIRSF" id="PIRSF005384">
    <property type="entry name" value="RpiB_LacA_B"/>
    <property type="match status" value="1"/>
</dbReference>
<organism evidence="2 3">
    <name type="scientific">Williamsoniiplasma lucivorax</name>
    <dbReference type="NCBI Taxonomy" id="209274"/>
    <lineage>
        <taxon>Bacteria</taxon>
        <taxon>Bacillati</taxon>
        <taxon>Mycoplasmatota</taxon>
        <taxon>Mollicutes</taxon>
        <taxon>Entomoplasmatales</taxon>
        <taxon>Williamsoniiplasma</taxon>
    </lineage>
</organism>
<dbReference type="AlphaFoldDB" id="A0A2S5REK6"/>
<name>A0A2S5REK6_9MOLU</name>
<dbReference type="Proteomes" id="UP000237865">
    <property type="component" value="Unassembled WGS sequence"/>
</dbReference>
<dbReference type="PANTHER" id="PTHR30345">
    <property type="entry name" value="RIBOSE-5-PHOSPHATE ISOMERASE B"/>
    <property type="match status" value="1"/>
</dbReference>
<gene>
    <name evidence="2" type="primary">lacB</name>
    <name evidence="2" type="ORF">ELUCI_v1c00260</name>
</gene>